<dbReference type="InterPro" id="IPR011060">
    <property type="entry name" value="RibuloseP-bd_barrel"/>
</dbReference>
<keyword evidence="7 11" id="KW-0368">Histidine biosynthesis</keyword>
<evidence type="ECO:0000256" key="12">
    <source>
        <dbReference type="RuleBase" id="RU003657"/>
    </source>
</evidence>
<dbReference type="NCBIfam" id="TIGR00735">
    <property type="entry name" value="hisF"/>
    <property type="match status" value="1"/>
</dbReference>
<dbReference type="RefSeq" id="WP_025746686.1">
    <property type="nucleotide sequence ID" value="NZ_FOXR01000001.1"/>
</dbReference>
<comment type="subcellular location">
    <subcellularLocation>
        <location evidence="1 11">Cytoplasm</location>
    </subcellularLocation>
</comment>
<comment type="pathway">
    <text evidence="2 11">Amino-acid biosynthesis; L-histidine biosynthesis; L-histidine from 5-phospho-alpha-D-ribose 1-diphosphate: step 5/9.</text>
</comment>
<dbReference type="GO" id="GO:0016829">
    <property type="term" value="F:lyase activity"/>
    <property type="evidence" value="ECO:0007669"/>
    <property type="project" value="UniProtKB-KW"/>
</dbReference>
<evidence type="ECO:0000256" key="3">
    <source>
        <dbReference type="ARBA" id="ARBA00009667"/>
    </source>
</evidence>
<evidence type="ECO:0000256" key="1">
    <source>
        <dbReference type="ARBA" id="ARBA00004496"/>
    </source>
</evidence>
<evidence type="ECO:0000256" key="8">
    <source>
        <dbReference type="ARBA" id="ARBA00023239"/>
    </source>
</evidence>
<dbReference type="Pfam" id="PF00977">
    <property type="entry name" value="His_biosynth"/>
    <property type="match status" value="1"/>
</dbReference>
<dbReference type="EMBL" id="FOXR01000001">
    <property type="protein sequence ID" value="SFP62513.1"/>
    <property type="molecule type" value="Genomic_DNA"/>
</dbReference>
<comment type="catalytic activity">
    <reaction evidence="10 11">
        <text>5-[(5-phospho-1-deoxy-D-ribulos-1-ylimino)methylamino]-1-(5-phospho-beta-D-ribosyl)imidazole-4-carboxamide + L-glutamine = D-erythro-1-(imidazol-4-yl)glycerol 3-phosphate + 5-amino-1-(5-phospho-beta-D-ribosyl)imidazole-4-carboxamide + L-glutamate + H(+)</text>
        <dbReference type="Rhea" id="RHEA:24793"/>
        <dbReference type="ChEBI" id="CHEBI:15378"/>
        <dbReference type="ChEBI" id="CHEBI:29985"/>
        <dbReference type="ChEBI" id="CHEBI:58278"/>
        <dbReference type="ChEBI" id="CHEBI:58359"/>
        <dbReference type="ChEBI" id="CHEBI:58475"/>
        <dbReference type="ChEBI" id="CHEBI:58525"/>
        <dbReference type="EC" id="4.3.2.10"/>
    </reaction>
</comment>
<dbReference type="GO" id="GO:0005737">
    <property type="term" value="C:cytoplasm"/>
    <property type="evidence" value="ECO:0007669"/>
    <property type="project" value="UniProtKB-SubCell"/>
</dbReference>
<dbReference type="EC" id="4.3.2.10" evidence="11"/>
<dbReference type="GO" id="GO:0000107">
    <property type="term" value="F:imidazoleglycerol-phosphate synthase activity"/>
    <property type="evidence" value="ECO:0007669"/>
    <property type="project" value="UniProtKB-UniRule"/>
</dbReference>
<dbReference type="FunFam" id="3.20.20.70:FF:000006">
    <property type="entry name" value="Imidazole glycerol phosphate synthase subunit HisF"/>
    <property type="match status" value="1"/>
</dbReference>
<dbReference type="InterPro" id="IPR006062">
    <property type="entry name" value="His_biosynth"/>
</dbReference>
<feature type="active site" evidence="11">
    <location>
        <position position="130"/>
    </location>
</feature>
<keyword evidence="5 11" id="KW-0963">Cytoplasm</keyword>
<evidence type="ECO:0000256" key="7">
    <source>
        <dbReference type="ARBA" id="ARBA00023102"/>
    </source>
</evidence>
<evidence type="ECO:0000256" key="2">
    <source>
        <dbReference type="ARBA" id="ARBA00005091"/>
    </source>
</evidence>
<dbReference type="AlphaFoldDB" id="A0A1I5RVN6"/>
<sequence length="260" mass="27426">METIRIIPCLDVYGGRVVKGVHFANLRDAGDPVEIAKAYEDEGADELVFLDISATVEGRKNMLNVVEKVVSRISIPLTVGGGIAELSDIRDVLESGASKVSVGTAAYKNPDLIAEAAGIFGPQRIIVAIDAKMRGGNGWDVYIRGGKENTGKDAIGWAVEVEKLGAGEILLTSMDRDGTKDGYDIPLTKAVSQAVSIPVIASGGAGTLEHFYQAVVQGGAKGVLAASVFHFKEVSIQEVKDYLAKRGVPVKGNMNKNAAE</sequence>
<dbReference type="Gene3D" id="3.20.20.70">
    <property type="entry name" value="Aldolase class I"/>
    <property type="match status" value="1"/>
</dbReference>
<evidence type="ECO:0000256" key="11">
    <source>
        <dbReference type="HAMAP-Rule" id="MF_01013"/>
    </source>
</evidence>
<proteinExistence type="inferred from homology"/>
<protein>
    <recommendedName>
        <fullName evidence="11">Imidazole glycerol phosphate synthase subunit HisF</fullName>
        <ecNumber evidence="11">4.3.2.10</ecNumber>
    </recommendedName>
    <alternativeName>
        <fullName evidence="11">IGP synthase cyclase subunit</fullName>
    </alternativeName>
    <alternativeName>
        <fullName evidence="11">IGP synthase subunit HisF</fullName>
    </alternativeName>
    <alternativeName>
        <fullName evidence="11">ImGP synthase subunit HisF</fullName>
        <shortName evidence="11">IGPS subunit HisF</shortName>
    </alternativeName>
</protein>
<keyword evidence="8 11" id="KW-0456">Lyase</keyword>
<evidence type="ECO:0000256" key="10">
    <source>
        <dbReference type="ARBA" id="ARBA00047838"/>
    </source>
</evidence>
<dbReference type="PANTHER" id="PTHR21235:SF2">
    <property type="entry name" value="IMIDAZOLE GLYCEROL PHOSPHATE SYNTHASE HISHF"/>
    <property type="match status" value="1"/>
</dbReference>
<evidence type="ECO:0000256" key="9">
    <source>
        <dbReference type="ARBA" id="ARBA00025475"/>
    </source>
</evidence>
<reference evidence="13 14" key="1">
    <citation type="submission" date="2016-10" db="EMBL/GenBank/DDBJ databases">
        <authorList>
            <person name="de Groot N.N."/>
        </authorList>
    </citation>
    <scope>NUCLEOTIDE SEQUENCE [LARGE SCALE GENOMIC DNA]</scope>
    <source>
        <strain evidence="13 14">DSM 20678</strain>
    </source>
</reference>
<evidence type="ECO:0000256" key="5">
    <source>
        <dbReference type="ARBA" id="ARBA00022490"/>
    </source>
</evidence>
<dbReference type="UniPathway" id="UPA00031">
    <property type="reaction ID" value="UER00010"/>
</dbReference>
<evidence type="ECO:0000313" key="14">
    <source>
        <dbReference type="Proteomes" id="UP000198577"/>
    </source>
</evidence>
<comment type="similarity">
    <text evidence="3 11 12">Belongs to the HisA/HisF family.</text>
</comment>
<dbReference type="InterPro" id="IPR004651">
    <property type="entry name" value="HisF"/>
</dbReference>
<evidence type="ECO:0000256" key="6">
    <source>
        <dbReference type="ARBA" id="ARBA00022605"/>
    </source>
</evidence>
<evidence type="ECO:0000256" key="4">
    <source>
        <dbReference type="ARBA" id="ARBA00011152"/>
    </source>
</evidence>
<dbReference type="OrthoDB" id="9781903at2"/>
<keyword evidence="14" id="KW-1185">Reference proteome</keyword>
<accession>A0A1I5RVN6</accession>
<evidence type="ECO:0000313" key="13">
    <source>
        <dbReference type="EMBL" id="SFP62513.1"/>
    </source>
</evidence>
<comment type="function">
    <text evidence="9 11">IGPS catalyzes the conversion of PRFAR and glutamine to IGP, AICAR and glutamate. The HisF subunit catalyzes the cyclization activity that produces IGP and AICAR from PRFAR using the ammonia provided by the HisH subunit.</text>
</comment>
<dbReference type="GO" id="GO:0000105">
    <property type="term" value="P:L-histidine biosynthetic process"/>
    <property type="evidence" value="ECO:0007669"/>
    <property type="project" value="UniProtKB-UniRule"/>
</dbReference>
<dbReference type="InterPro" id="IPR050064">
    <property type="entry name" value="IGPS_HisA/HisF"/>
</dbReference>
<dbReference type="InterPro" id="IPR013785">
    <property type="entry name" value="Aldolase_TIM"/>
</dbReference>
<feature type="active site" evidence="11">
    <location>
        <position position="11"/>
    </location>
</feature>
<dbReference type="PANTHER" id="PTHR21235">
    <property type="entry name" value="IMIDAZOLE GLYCEROL PHOSPHATE SYNTHASE SUBUNIT HISF/H IGP SYNTHASE SUBUNIT HISF/H"/>
    <property type="match status" value="1"/>
</dbReference>
<name>A0A1I5RVN6_9FIRM</name>
<dbReference type="STRING" id="937334.SAMN05444406_101138"/>
<dbReference type="SUPFAM" id="SSF51366">
    <property type="entry name" value="Ribulose-phoshate binding barrel"/>
    <property type="match status" value="1"/>
</dbReference>
<keyword evidence="6 11" id="KW-0028">Amino-acid biosynthesis</keyword>
<organism evidence="13 14">
    <name type="scientific">Caldicoprobacter faecalis</name>
    <dbReference type="NCBI Taxonomy" id="937334"/>
    <lineage>
        <taxon>Bacteria</taxon>
        <taxon>Bacillati</taxon>
        <taxon>Bacillota</taxon>
        <taxon>Clostridia</taxon>
        <taxon>Caldicoprobacterales</taxon>
        <taxon>Caldicoprobacteraceae</taxon>
        <taxon>Caldicoprobacter</taxon>
    </lineage>
</organism>
<gene>
    <name evidence="11" type="primary">hisF</name>
    <name evidence="13" type="ORF">SAMN05444406_101138</name>
</gene>
<dbReference type="HAMAP" id="MF_01013">
    <property type="entry name" value="HisF"/>
    <property type="match status" value="1"/>
</dbReference>
<dbReference type="CDD" id="cd04731">
    <property type="entry name" value="HisF"/>
    <property type="match status" value="1"/>
</dbReference>
<dbReference type="Proteomes" id="UP000198577">
    <property type="component" value="Unassembled WGS sequence"/>
</dbReference>
<comment type="subunit">
    <text evidence="4 11">Heterodimer of HisH and HisF.</text>
</comment>